<sequence>MDRLTYCILVILRLAVGRNFCGQTKMPLEIGEWHQSLNHMDSAVVENRPVTINEGQVYVYENYFPGYTINYIHVDNVAIKSCGASATIKKGGVGSSAVLIILHAGTNEEIRSVIDIWGTKHREATTKSPLQGMKNLKSFYLFKEFRAVNHNKKSITNLD</sequence>
<dbReference type="Proteomes" id="UP000663880">
    <property type="component" value="Unassembled WGS sequence"/>
</dbReference>
<evidence type="ECO:0000313" key="2">
    <source>
        <dbReference type="EMBL" id="CAF4748168.1"/>
    </source>
</evidence>
<comment type="caution">
    <text evidence="2">The sequence shown here is derived from an EMBL/GenBank/DDBJ whole genome shotgun (WGS) entry which is preliminary data.</text>
</comment>
<name>A0A821LAA1_9NEOP</name>
<keyword evidence="3" id="KW-1185">Reference proteome</keyword>
<evidence type="ECO:0000256" key="1">
    <source>
        <dbReference type="SAM" id="SignalP"/>
    </source>
</evidence>
<protein>
    <submittedName>
        <fullName evidence="2">Uncharacterized protein</fullName>
    </submittedName>
</protein>
<dbReference type="OrthoDB" id="7403006at2759"/>
<dbReference type="EMBL" id="CAJOBZ010000001">
    <property type="protein sequence ID" value="CAF4748168.1"/>
    <property type="molecule type" value="Genomic_DNA"/>
</dbReference>
<evidence type="ECO:0000313" key="3">
    <source>
        <dbReference type="Proteomes" id="UP000663880"/>
    </source>
</evidence>
<gene>
    <name evidence="2" type="ORF">PMACD_LOCUS494</name>
</gene>
<dbReference type="AlphaFoldDB" id="A0A821LAA1"/>
<dbReference type="InterPro" id="IPR031734">
    <property type="entry name" value="MBF2"/>
</dbReference>
<feature type="signal peptide" evidence="1">
    <location>
        <begin position="1"/>
        <end position="17"/>
    </location>
</feature>
<proteinExistence type="predicted"/>
<accession>A0A821LAA1</accession>
<dbReference type="Pfam" id="PF15868">
    <property type="entry name" value="MBF2"/>
    <property type="match status" value="1"/>
</dbReference>
<keyword evidence="1" id="KW-0732">Signal</keyword>
<feature type="chain" id="PRO_5032295873" evidence="1">
    <location>
        <begin position="18"/>
        <end position="159"/>
    </location>
</feature>
<reference evidence="2" key="1">
    <citation type="submission" date="2021-02" db="EMBL/GenBank/DDBJ databases">
        <authorList>
            <person name="Steward A R."/>
        </authorList>
    </citation>
    <scope>NUCLEOTIDE SEQUENCE</scope>
</reference>
<organism evidence="2 3">
    <name type="scientific">Pieris macdunnoughi</name>
    <dbReference type="NCBI Taxonomy" id="345717"/>
    <lineage>
        <taxon>Eukaryota</taxon>
        <taxon>Metazoa</taxon>
        <taxon>Ecdysozoa</taxon>
        <taxon>Arthropoda</taxon>
        <taxon>Hexapoda</taxon>
        <taxon>Insecta</taxon>
        <taxon>Pterygota</taxon>
        <taxon>Neoptera</taxon>
        <taxon>Endopterygota</taxon>
        <taxon>Lepidoptera</taxon>
        <taxon>Glossata</taxon>
        <taxon>Ditrysia</taxon>
        <taxon>Papilionoidea</taxon>
        <taxon>Pieridae</taxon>
        <taxon>Pierinae</taxon>
        <taxon>Pieris</taxon>
    </lineage>
</organism>